<evidence type="ECO:0000259" key="9">
    <source>
        <dbReference type="Pfam" id="PF01694"/>
    </source>
</evidence>
<keyword evidence="10" id="KW-0645">Protease</keyword>
<feature type="region of interest" description="Disordered" evidence="7">
    <location>
        <begin position="1"/>
        <end position="20"/>
    </location>
</feature>
<reference evidence="10 11" key="1">
    <citation type="submission" date="2016-10" db="EMBL/GenBank/DDBJ databases">
        <authorList>
            <person name="de Groot N.N."/>
        </authorList>
    </citation>
    <scope>NUCLEOTIDE SEQUENCE [LARGE SCALE GENOMIC DNA]</scope>
    <source>
        <strain evidence="10 11">JCM 11308</strain>
    </source>
</reference>
<dbReference type="SUPFAM" id="SSF144091">
    <property type="entry name" value="Rhomboid-like"/>
    <property type="match status" value="1"/>
</dbReference>
<dbReference type="InterPro" id="IPR050925">
    <property type="entry name" value="Rhomboid_protease_S54"/>
</dbReference>
<feature type="transmembrane region" description="Helical" evidence="8">
    <location>
        <begin position="232"/>
        <end position="251"/>
    </location>
</feature>
<comment type="similarity">
    <text evidence="2">Belongs to the peptidase S54 family.</text>
</comment>
<feature type="transmembrane region" description="Helical" evidence="8">
    <location>
        <begin position="289"/>
        <end position="310"/>
    </location>
</feature>
<gene>
    <name evidence="10" type="ORF">SAMN05444580_12520</name>
</gene>
<evidence type="ECO:0000313" key="11">
    <source>
        <dbReference type="Proteomes" id="UP000199417"/>
    </source>
</evidence>
<dbReference type="STRING" id="168276.SAMN05444580_12520"/>
<feature type="transmembrane region" description="Helical" evidence="8">
    <location>
        <begin position="182"/>
        <end position="200"/>
    </location>
</feature>
<feature type="transmembrane region" description="Helical" evidence="8">
    <location>
        <begin position="83"/>
        <end position="101"/>
    </location>
</feature>
<dbReference type="Proteomes" id="UP000199417">
    <property type="component" value="Unassembled WGS sequence"/>
</dbReference>
<evidence type="ECO:0000313" key="10">
    <source>
        <dbReference type="EMBL" id="SDE64762.1"/>
    </source>
</evidence>
<keyword evidence="6 8" id="KW-0472">Membrane</keyword>
<comment type="subcellular location">
    <subcellularLocation>
        <location evidence="1">Membrane</location>
        <topology evidence="1">Multi-pass membrane protein</topology>
    </subcellularLocation>
</comment>
<evidence type="ECO:0000256" key="2">
    <source>
        <dbReference type="ARBA" id="ARBA00009045"/>
    </source>
</evidence>
<feature type="transmembrane region" description="Helical" evidence="8">
    <location>
        <begin position="113"/>
        <end position="134"/>
    </location>
</feature>
<dbReference type="Gene3D" id="1.20.1540.10">
    <property type="entry name" value="Rhomboid-like"/>
    <property type="match status" value="1"/>
</dbReference>
<dbReference type="AlphaFoldDB" id="A0A1G7EMB4"/>
<sequence length="318" mass="33148">MTNPGWGGTPGEGVPPQPRCVRHPDRPTALSCNRCGRPACPDCLREASVGYQCVDCVAAGQRDVRPVRGVAGNTVTATRPRPIVTYTLMGINILVFLVTALQAKSLMDNGGGFVNRFTGVATFDSPLFGSWVLSPYDVAGGDWIRLLGSGFLHFGLLHLAVNMFALYILGRDTELILGRARYVAVYMISLLGGSASVMAFEGGGFTAGASGAIFGIMGAQAVILLKLRRSPAPVIGVIALNVIISVSLPGISFWGHLGGLVAGAAATAALLYGPQWLGAGQDRDKAVRIGWIGLAAVTAVTMGVIGMRVAQLRGELGL</sequence>
<dbReference type="EMBL" id="FNAB01000025">
    <property type="protein sequence ID" value="SDE64762.1"/>
    <property type="molecule type" value="Genomic_DNA"/>
</dbReference>
<evidence type="ECO:0000256" key="5">
    <source>
        <dbReference type="ARBA" id="ARBA00022989"/>
    </source>
</evidence>
<dbReference type="GO" id="GO:0004252">
    <property type="term" value="F:serine-type endopeptidase activity"/>
    <property type="evidence" value="ECO:0007669"/>
    <property type="project" value="InterPro"/>
</dbReference>
<evidence type="ECO:0000256" key="6">
    <source>
        <dbReference type="ARBA" id="ARBA00023136"/>
    </source>
</evidence>
<proteinExistence type="inferred from homology"/>
<feature type="transmembrane region" description="Helical" evidence="8">
    <location>
        <begin position="257"/>
        <end position="277"/>
    </location>
</feature>
<evidence type="ECO:0000256" key="1">
    <source>
        <dbReference type="ARBA" id="ARBA00004141"/>
    </source>
</evidence>
<dbReference type="InterPro" id="IPR035952">
    <property type="entry name" value="Rhomboid-like_sf"/>
</dbReference>
<keyword evidence="4" id="KW-0378">Hydrolase</keyword>
<evidence type="ECO:0000256" key="4">
    <source>
        <dbReference type="ARBA" id="ARBA00022801"/>
    </source>
</evidence>
<feature type="transmembrane region" description="Helical" evidence="8">
    <location>
        <begin position="146"/>
        <end position="170"/>
    </location>
</feature>
<keyword evidence="3 8" id="KW-0812">Transmembrane</keyword>
<keyword evidence="5 8" id="KW-1133">Transmembrane helix</keyword>
<protein>
    <submittedName>
        <fullName evidence="10">Membrane associated serine protease, rhomboid family</fullName>
    </submittedName>
</protein>
<evidence type="ECO:0000256" key="7">
    <source>
        <dbReference type="SAM" id="MobiDB-lite"/>
    </source>
</evidence>
<feature type="transmembrane region" description="Helical" evidence="8">
    <location>
        <begin position="206"/>
        <end position="225"/>
    </location>
</feature>
<dbReference type="PANTHER" id="PTHR43731:SF14">
    <property type="entry name" value="PRESENILIN-ASSOCIATED RHOMBOID-LIKE PROTEIN, MITOCHONDRIAL"/>
    <property type="match status" value="1"/>
</dbReference>
<feature type="domain" description="Peptidase S54 rhomboid" evidence="9">
    <location>
        <begin position="141"/>
        <end position="271"/>
    </location>
</feature>
<evidence type="ECO:0000256" key="8">
    <source>
        <dbReference type="SAM" id="Phobius"/>
    </source>
</evidence>
<dbReference type="Pfam" id="PF01694">
    <property type="entry name" value="Rhomboid"/>
    <property type="match status" value="1"/>
</dbReference>
<dbReference type="GO" id="GO:0016020">
    <property type="term" value="C:membrane"/>
    <property type="evidence" value="ECO:0007669"/>
    <property type="project" value="UniProtKB-SubCell"/>
</dbReference>
<dbReference type="PANTHER" id="PTHR43731">
    <property type="entry name" value="RHOMBOID PROTEASE"/>
    <property type="match status" value="1"/>
</dbReference>
<evidence type="ECO:0000256" key="3">
    <source>
        <dbReference type="ARBA" id="ARBA00022692"/>
    </source>
</evidence>
<organism evidence="10 11">
    <name type="scientific">Rhodococcus tukisamuensis</name>
    <dbReference type="NCBI Taxonomy" id="168276"/>
    <lineage>
        <taxon>Bacteria</taxon>
        <taxon>Bacillati</taxon>
        <taxon>Actinomycetota</taxon>
        <taxon>Actinomycetes</taxon>
        <taxon>Mycobacteriales</taxon>
        <taxon>Nocardiaceae</taxon>
        <taxon>Rhodococcus</taxon>
    </lineage>
</organism>
<keyword evidence="11" id="KW-1185">Reference proteome</keyword>
<feature type="compositionally biased region" description="Gly residues" evidence="7">
    <location>
        <begin position="1"/>
        <end position="11"/>
    </location>
</feature>
<dbReference type="RefSeq" id="WP_072847322.1">
    <property type="nucleotide sequence ID" value="NZ_FNAB01000025.1"/>
</dbReference>
<dbReference type="InterPro" id="IPR022764">
    <property type="entry name" value="Peptidase_S54_rhomboid_dom"/>
</dbReference>
<accession>A0A1G7EMB4</accession>
<name>A0A1G7EMB4_9NOCA</name>
<dbReference type="GO" id="GO:0006508">
    <property type="term" value="P:proteolysis"/>
    <property type="evidence" value="ECO:0007669"/>
    <property type="project" value="UniProtKB-KW"/>
</dbReference>